<feature type="binding site" evidence="3">
    <location>
        <position position="266"/>
    </location>
    <ligand>
        <name>dimethylallyl diphosphate</name>
        <dbReference type="ChEBI" id="CHEBI:57623"/>
    </ligand>
</feature>
<accession>A0A6A6SDP0</accession>
<feature type="binding site" evidence="3">
    <location>
        <position position="108"/>
    </location>
    <ligand>
        <name>dimethylallyl diphosphate</name>
        <dbReference type="ChEBI" id="CHEBI:57623"/>
    </ligand>
</feature>
<sequence>MATNPSADAKQPTAVWNALSQYMPKRAVDVDYWWQRAGPQASIVLEKAGYSVAEQYNALLFLYHWITPELGPRVNSKERKWRSLLAADGTPFELSWKWNKNGGKPEVRYVLEPVNQFSGTTLDPLNAQPSMELRHRLGTILPKVDLTWCHHFAGALFGPDKARLERDLEKAAHRMPPGFTVPSTLVALEFPHGGTVGSKSYFIPRKHGQGPWLPIPEFEEAIQALDPVNEARRKVSEFASRGPDPLTPIMLAVDDRAVGTARIKWYFATGRSSLNWAREIMTLGGVITAEHLPHLDTQLSEMAELIKALTGVPDDYPEDVDLPPHSRFDPTRGEGNYIPLPVPVAGYQAHFNIAPGSDVPNVKLYIPMRRYARDDISVARGLVRFLETRGKRQDCQQYMDMLEGILPADRHLDNVNCLQSYVSCLFKKDGDMELTTYLGMSFYNDEHKAVSPELDD</sequence>
<dbReference type="InterPro" id="IPR033964">
    <property type="entry name" value="ABBA"/>
</dbReference>
<dbReference type="SFLD" id="SFLDS00036">
    <property type="entry name" value="Aromatic_Prenyltransferase"/>
    <property type="match status" value="1"/>
</dbReference>
<keyword evidence="5" id="KW-1185">Reference proteome</keyword>
<name>A0A6A6SDP0_9PLEO</name>
<proteinExistence type="inferred from homology"/>
<dbReference type="InterPro" id="IPR017795">
    <property type="entry name" value="ABBA_NscD-like"/>
</dbReference>
<dbReference type="Pfam" id="PF11991">
    <property type="entry name" value="Trp_DMAT"/>
    <property type="match status" value="1"/>
</dbReference>
<dbReference type="AlphaFoldDB" id="A0A6A6SDP0"/>
<feature type="binding site" evidence="3">
    <location>
        <position position="262"/>
    </location>
    <ligand>
        <name>dimethylallyl diphosphate</name>
        <dbReference type="ChEBI" id="CHEBI:57623"/>
    </ligand>
</feature>
<organism evidence="4 5">
    <name type="scientific">Massarina eburnea CBS 473.64</name>
    <dbReference type="NCBI Taxonomy" id="1395130"/>
    <lineage>
        <taxon>Eukaryota</taxon>
        <taxon>Fungi</taxon>
        <taxon>Dikarya</taxon>
        <taxon>Ascomycota</taxon>
        <taxon>Pezizomycotina</taxon>
        <taxon>Dothideomycetes</taxon>
        <taxon>Pleosporomycetidae</taxon>
        <taxon>Pleosporales</taxon>
        <taxon>Massarineae</taxon>
        <taxon>Massarinaceae</taxon>
        <taxon>Massarina</taxon>
    </lineage>
</organism>
<comment type="similarity">
    <text evidence="1">Belongs to the tryptophan dimethylallyltransferase family.</text>
</comment>
<dbReference type="GO" id="GO:0009820">
    <property type="term" value="P:alkaloid metabolic process"/>
    <property type="evidence" value="ECO:0007669"/>
    <property type="project" value="InterPro"/>
</dbReference>
<dbReference type="InterPro" id="IPR012148">
    <property type="entry name" value="ABBA_DMATS-like"/>
</dbReference>
<protein>
    <submittedName>
        <fullName evidence="4">Putative dimethylallylpyrophosphate transferase</fullName>
    </submittedName>
</protein>
<evidence type="ECO:0000256" key="2">
    <source>
        <dbReference type="ARBA" id="ARBA00022679"/>
    </source>
</evidence>
<feature type="binding site" evidence="3">
    <location>
        <position position="93"/>
    </location>
    <ligand>
        <name>L-tryptophan</name>
        <dbReference type="ChEBI" id="CHEBI:57912"/>
    </ligand>
</feature>
<reference evidence="4" key="1">
    <citation type="journal article" date="2020" name="Stud. Mycol.">
        <title>101 Dothideomycetes genomes: a test case for predicting lifestyles and emergence of pathogens.</title>
        <authorList>
            <person name="Haridas S."/>
            <person name="Albert R."/>
            <person name="Binder M."/>
            <person name="Bloem J."/>
            <person name="Labutti K."/>
            <person name="Salamov A."/>
            <person name="Andreopoulos B."/>
            <person name="Baker S."/>
            <person name="Barry K."/>
            <person name="Bills G."/>
            <person name="Bluhm B."/>
            <person name="Cannon C."/>
            <person name="Castanera R."/>
            <person name="Culley D."/>
            <person name="Daum C."/>
            <person name="Ezra D."/>
            <person name="Gonzalez J."/>
            <person name="Henrissat B."/>
            <person name="Kuo A."/>
            <person name="Liang C."/>
            <person name="Lipzen A."/>
            <person name="Lutzoni F."/>
            <person name="Magnuson J."/>
            <person name="Mondo S."/>
            <person name="Nolan M."/>
            <person name="Ohm R."/>
            <person name="Pangilinan J."/>
            <person name="Park H.-J."/>
            <person name="Ramirez L."/>
            <person name="Alfaro M."/>
            <person name="Sun H."/>
            <person name="Tritt A."/>
            <person name="Yoshinaga Y."/>
            <person name="Zwiers L.-H."/>
            <person name="Turgeon B."/>
            <person name="Goodwin S."/>
            <person name="Spatafora J."/>
            <person name="Crous P."/>
            <person name="Grigoriev I."/>
        </authorList>
    </citation>
    <scope>NUCLEOTIDE SEQUENCE</scope>
    <source>
        <strain evidence="4">CBS 473.64</strain>
    </source>
</reference>
<feature type="binding site" evidence="3">
    <location>
        <position position="365"/>
    </location>
    <ligand>
        <name>dimethylallyl diphosphate</name>
        <dbReference type="ChEBI" id="CHEBI:57623"/>
    </ligand>
</feature>
<evidence type="ECO:0000313" key="4">
    <source>
        <dbReference type="EMBL" id="KAF2646005.1"/>
    </source>
</evidence>
<evidence type="ECO:0000256" key="3">
    <source>
        <dbReference type="PIRSR" id="PIRSR000509-1"/>
    </source>
</evidence>
<dbReference type="OrthoDB" id="3354387at2759"/>
<dbReference type="Proteomes" id="UP000799753">
    <property type="component" value="Unassembled WGS sequence"/>
</dbReference>
<dbReference type="PIRSF" id="PIRSF000509">
    <property type="entry name" value="Trp_DMAT"/>
    <property type="match status" value="1"/>
</dbReference>
<feature type="binding site" evidence="3">
    <location>
        <position position="199"/>
    </location>
    <ligand>
        <name>dimethylallyl diphosphate</name>
        <dbReference type="ChEBI" id="CHEBI:57623"/>
    </ligand>
</feature>
<feature type="binding site" evidence="3">
    <location>
        <position position="201"/>
    </location>
    <ligand>
        <name>dimethylallyl diphosphate</name>
        <dbReference type="ChEBI" id="CHEBI:57623"/>
    </ligand>
</feature>
<dbReference type="PANTHER" id="PTHR40627:SF4">
    <property type="entry name" value="PRENYLTRANSFERASE ASQH1-RELATED"/>
    <property type="match status" value="1"/>
</dbReference>
<dbReference type="SFLD" id="SFLDG01162">
    <property type="entry name" value="I"/>
    <property type="match status" value="1"/>
</dbReference>
<gene>
    <name evidence="4" type="ORF">P280DRAFT_414888</name>
</gene>
<dbReference type="PANTHER" id="PTHR40627">
    <property type="entry name" value="INDOLE PRENYLTRANSFERASE TDIB-RELATED"/>
    <property type="match status" value="1"/>
</dbReference>
<keyword evidence="2 4" id="KW-0808">Transferase</keyword>
<evidence type="ECO:0000313" key="5">
    <source>
        <dbReference type="Proteomes" id="UP000799753"/>
    </source>
</evidence>
<dbReference type="GO" id="GO:0004659">
    <property type="term" value="F:prenyltransferase activity"/>
    <property type="evidence" value="ECO:0007669"/>
    <property type="project" value="TreeGrafter"/>
</dbReference>
<evidence type="ECO:0000256" key="1">
    <source>
        <dbReference type="ARBA" id="ARBA00010209"/>
    </source>
</evidence>
<dbReference type="EMBL" id="MU006776">
    <property type="protein sequence ID" value="KAF2646005.1"/>
    <property type="molecule type" value="Genomic_DNA"/>
</dbReference>
<dbReference type="CDD" id="cd13929">
    <property type="entry name" value="PT-DMATS_CymD"/>
    <property type="match status" value="1"/>
</dbReference>
<feature type="binding site" evidence="3">
    <location>
        <position position="264"/>
    </location>
    <ligand>
        <name>dimethylallyl diphosphate</name>
        <dbReference type="ChEBI" id="CHEBI:57623"/>
    </ligand>
</feature>
<dbReference type="NCBIfam" id="TIGR03429">
    <property type="entry name" value="arom_pren_DMATS"/>
    <property type="match status" value="1"/>
</dbReference>